<keyword evidence="4 7" id="KW-0472">Membrane</keyword>
<evidence type="ECO:0000256" key="1">
    <source>
        <dbReference type="ARBA" id="ARBA00004141"/>
    </source>
</evidence>
<dbReference type="CDD" id="cd15039">
    <property type="entry name" value="7tmB3_Methuselah-like"/>
    <property type="match status" value="1"/>
</dbReference>
<feature type="region of interest" description="Disordered" evidence="6">
    <location>
        <begin position="117"/>
        <end position="151"/>
    </location>
</feature>
<dbReference type="InterPro" id="IPR053231">
    <property type="entry name" value="GPCR_LN-TM7"/>
</dbReference>
<dbReference type="GO" id="GO:0007166">
    <property type="term" value="P:cell surface receptor signaling pathway"/>
    <property type="evidence" value="ECO:0007669"/>
    <property type="project" value="InterPro"/>
</dbReference>
<organism evidence="11 12">
    <name type="scientific">Patiria miniata</name>
    <name type="common">Bat star</name>
    <name type="synonym">Asterina miniata</name>
    <dbReference type="NCBI Taxonomy" id="46514"/>
    <lineage>
        <taxon>Eukaryota</taxon>
        <taxon>Metazoa</taxon>
        <taxon>Echinodermata</taxon>
        <taxon>Eleutherozoa</taxon>
        <taxon>Asterozoa</taxon>
        <taxon>Asteroidea</taxon>
        <taxon>Valvatacea</taxon>
        <taxon>Valvatida</taxon>
        <taxon>Asterinidae</taxon>
        <taxon>Patiria</taxon>
    </lineage>
</organism>
<dbReference type="SUPFAM" id="SSF90188">
    <property type="entry name" value="Somatomedin B domain"/>
    <property type="match status" value="1"/>
</dbReference>
<dbReference type="PROSITE" id="PS50261">
    <property type="entry name" value="G_PROTEIN_RECEP_F2_4"/>
    <property type="match status" value="1"/>
</dbReference>
<protein>
    <submittedName>
        <fullName evidence="11">Uncharacterized protein</fullName>
    </submittedName>
</protein>
<dbReference type="GeneID" id="119718843"/>
<evidence type="ECO:0000313" key="11">
    <source>
        <dbReference type="EnsemblMetazoa" id="XP_038044191.1"/>
    </source>
</evidence>
<feature type="transmembrane region" description="Helical" evidence="7">
    <location>
        <begin position="796"/>
        <end position="817"/>
    </location>
</feature>
<evidence type="ECO:0000256" key="6">
    <source>
        <dbReference type="SAM" id="MobiDB-lite"/>
    </source>
</evidence>
<evidence type="ECO:0000259" key="9">
    <source>
        <dbReference type="PROSITE" id="PS50261"/>
    </source>
</evidence>
<accession>A0A913YZM2</accession>
<dbReference type="Gene3D" id="1.20.1070.10">
    <property type="entry name" value="Rhodopsin 7-helix transmembrane proteins"/>
    <property type="match status" value="1"/>
</dbReference>
<keyword evidence="8" id="KW-0732">Signal</keyword>
<feature type="region of interest" description="Disordered" evidence="6">
    <location>
        <begin position="1003"/>
        <end position="1035"/>
    </location>
</feature>
<dbReference type="Pfam" id="PF00002">
    <property type="entry name" value="7tm_2"/>
    <property type="match status" value="1"/>
</dbReference>
<dbReference type="GO" id="GO:0016020">
    <property type="term" value="C:membrane"/>
    <property type="evidence" value="ECO:0007669"/>
    <property type="project" value="UniProtKB-SubCell"/>
</dbReference>
<dbReference type="InterPro" id="IPR000832">
    <property type="entry name" value="GPCR_2_secretin-like"/>
</dbReference>
<reference evidence="11" key="1">
    <citation type="submission" date="2022-11" db="UniProtKB">
        <authorList>
            <consortium name="EnsemblMetazoa"/>
        </authorList>
    </citation>
    <scope>IDENTIFICATION</scope>
</reference>
<dbReference type="PANTHER" id="PTHR45902:SF1">
    <property type="entry name" value="LATROPHILIN RECEPTOR-LIKE PROTEIN A"/>
    <property type="match status" value="1"/>
</dbReference>
<keyword evidence="2 7" id="KW-0812">Transmembrane</keyword>
<feature type="transmembrane region" description="Helical" evidence="7">
    <location>
        <begin position="730"/>
        <end position="752"/>
    </location>
</feature>
<dbReference type="PANTHER" id="PTHR45902">
    <property type="entry name" value="LATROPHILIN RECEPTOR-LIKE PROTEIN A"/>
    <property type="match status" value="1"/>
</dbReference>
<feature type="signal peptide" evidence="8">
    <location>
        <begin position="1"/>
        <end position="23"/>
    </location>
</feature>
<name>A0A913YZM2_PATMI</name>
<keyword evidence="5" id="KW-1015">Disulfide bond</keyword>
<evidence type="ECO:0000256" key="3">
    <source>
        <dbReference type="ARBA" id="ARBA00022989"/>
    </source>
</evidence>
<feature type="transmembrane region" description="Helical" evidence="7">
    <location>
        <begin position="931"/>
        <end position="954"/>
    </location>
</feature>
<dbReference type="RefSeq" id="XP_038044191.1">
    <property type="nucleotide sequence ID" value="XM_038188263.1"/>
</dbReference>
<keyword evidence="12" id="KW-1185">Reference proteome</keyword>
<dbReference type="InterPro" id="IPR001212">
    <property type="entry name" value="Somatomedin_B_dom"/>
</dbReference>
<dbReference type="OrthoDB" id="6134459at2759"/>
<sequence>MQYSRCTMAGCCIFLVLLSFVILAPNLCGVLQKTGSTSAVKRRSVADQQQLQPTVYADDDIDIPHCGKDESCAGRCGSPANESESYRCFCDHRCTFFKDCCMDFDELCSKFKTENTELRGGTKSPQDDPMSGFDTSVADSEDPTSESSLGSQVDVDCIGLDEFTGGMIWMKSNCDPRWTDSRMAELCADVDSGDTLARLPVQGTDGFTYRNMYCAQCNFVIVNYFYWIGMSACYHEPPTDAGTNMTSLAIYLMSSCKTRIDEPKVTDIAKARFCLQNIDWCNPELVEQIGGEFVEFVKRCKMEYQGLVKGESEAGIPVIYKNPFCALCNGVQRSEMSCDVPTLTRYSSDDVSYYDYFTDVESPNTKDIAADLPKPSYVVITNYNIKNGSNVMILRTDGSNELVPVDLKCPDTEVYDPYIGECRPTYCAIGYVMCNNKCIREPIPTQNTDPLYTPDASIQMTFTITIKFTWFVDDSGEFKDPTDGVLPFPVNGSFNDTNDGINVRTYVIGRSNITMGLAEVIEFQGILDQASQNDTLDDATRFWLSVLSFELQALQVNVAGHVFNIDSNTVEDFITSLKGNTNELASFLEQCPDGVKNVYSRRQLVVNEYPDGDCLSVQIRNTSVSYACSCWVFLKNVDASDGDAGEEGFTTAVVCEDQTPMLDPSCVRVKYNTSEYIIVNSTVICTNGKQYGPGEYERAADGRVFVCSDFDNIIETKYVVHFNFTKGQNIIAMVGVGLSTTCLSATLLTYVLFKELRTLPGMNLMTLAVILLINDWTFLFGLYATDNQTFCRAVAVFLHFICLCQFFWGNVIAYDVYKTFGRKRLTKVNLKTSQRKQYLRYAIYAWGMPVLIVSISAILDFCKCTLLDVDYGLYFSCWISDPIAYSVFFGVPMLVTNAANLIMFVVTVCNLRRYHRKSAVISGNTNTHNHLALCAKLATVMGFAWNLAFVASILHNTILWYFFFVFYFLQGVFMFLSYIFNRRVYRMYLKRFCRERVSSVTSVGHPRARSRPPSVASQVPLASRSPLPSTSRNPSFDEDLIDQPILQHLTDLTSHAEASPVPPRRQMYRQKSNSCSVAHISGSKNLPSEGLMHRVSVGEGIRHLRTSSFDSAALYTSSADISDTSPLQMGQFDTGTANVAFSSSDEFSSDDDDVFQPAYYFTEC</sequence>
<dbReference type="InterPro" id="IPR036024">
    <property type="entry name" value="Somatomedin_B-like_dom_sf"/>
</dbReference>
<evidence type="ECO:0000256" key="5">
    <source>
        <dbReference type="ARBA" id="ARBA00023157"/>
    </source>
</evidence>
<evidence type="ECO:0000256" key="2">
    <source>
        <dbReference type="ARBA" id="ARBA00022692"/>
    </source>
</evidence>
<evidence type="ECO:0000256" key="8">
    <source>
        <dbReference type="SAM" id="SignalP"/>
    </source>
</evidence>
<dbReference type="EnsemblMetazoa" id="XM_038188263.1">
    <property type="protein sequence ID" value="XP_038044191.1"/>
    <property type="gene ID" value="LOC119718843"/>
</dbReference>
<dbReference type="Gene3D" id="4.10.410.20">
    <property type="match status" value="1"/>
</dbReference>
<dbReference type="Pfam" id="PF01033">
    <property type="entry name" value="Somatomedin_B"/>
    <property type="match status" value="1"/>
</dbReference>
<evidence type="ECO:0000313" key="12">
    <source>
        <dbReference type="Proteomes" id="UP000887568"/>
    </source>
</evidence>
<feature type="transmembrane region" description="Helical" evidence="7">
    <location>
        <begin position="883"/>
        <end position="911"/>
    </location>
</feature>
<comment type="subcellular location">
    <subcellularLocation>
        <location evidence="1">Membrane</location>
        <topology evidence="1">Multi-pass membrane protein</topology>
    </subcellularLocation>
</comment>
<proteinExistence type="predicted"/>
<feature type="transmembrane region" description="Helical" evidence="7">
    <location>
        <begin position="764"/>
        <end position="784"/>
    </location>
</feature>
<feature type="transmembrane region" description="Helical" evidence="7">
    <location>
        <begin position="960"/>
        <end position="981"/>
    </location>
</feature>
<dbReference type="OMA" id="HITLTIQ"/>
<feature type="chain" id="PRO_5037379791" evidence="8">
    <location>
        <begin position="24"/>
        <end position="1164"/>
    </location>
</feature>
<dbReference type="AlphaFoldDB" id="A0A913YZM2"/>
<dbReference type="Proteomes" id="UP000887568">
    <property type="component" value="Unplaced"/>
</dbReference>
<evidence type="ECO:0000256" key="4">
    <source>
        <dbReference type="ARBA" id="ARBA00023136"/>
    </source>
</evidence>
<dbReference type="PROSITE" id="PS00524">
    <property type="entry name" value="SMB_1"/>
    <property type="match status" value="1"/>
</dbReference>
<dbReference type="GO" id="GO:0004930">
    <property type="term" value="F:G protein-coupled receptor activity"/>
    <property type="evidence" value="ECO:0007669"/>
    <property type="project" value="InterPro"/>
</dbReference>
<keyword evidence="3 7" id="KW-1133">Transmembrane helix</keyword>
<feature type="transmembrane region" description="Helical" evidence="7">
    <location>
        <begin position="838"/>
        <end position="859"/>
    </location>
</feature>
<evidence type="ECO:0000256" key="7">
    <source>
        <dbReference type="SAM" id="Phobius"/>
    </source>
</evidence>
<dbReference type="SMART" id="SM00201">
    <property type="entry name" value="SO"/>
    <property type="match status" value="1"/>
</dbReference>
<feature type="domain" description="G-protein coupled receptors family 2 profile 2" evidence="9">
    <location>
        <begin position="728"/>
        <end position="982"/>
    </location>
</feature>
<evidence type="ECO:0000259" key="10">
    <source>
        <dbReference type="PROSITE" id="PS50958"/>
    </source>
</evidence>
<dbReference type="PROSITE" id="PS50958">
    <property type="entry name" value="SMB_2"/>
    <property type="match status" value="1"/>
</dbReference>
<feature type="domain" description="SMB" evidence="10">
    <location>
        <begin position="68"/>
        <end position="116"/>
    </location>
</feature>
<dbReference type="InterPro" id="IPR017981">
    <property type="entry name" value="GPCR_2-like_7TM"/>
</dbReference>